<keyword evidence="1" id="KW-0808">Transferase</keyword>
<dbReference type="Gene3D" id="3.40.50.10540">
    <property type="entry name" value="Crotonobetainyl-coa:carnitine coa-transferase, domain 1"/>
    <property type="match status" value="2"/>
</dbReference>
<reference evidence="2 3" key="1">
    <citation type="submission" date="2015-03" db="EMBL/GenBank/DDBJ databases">
        <authorList>
            <person name="Urmite Genomes"/>
        </authorList>
    </citation>
    <scope>NUCLEOTIDE SEQUENCE [LARGE SCALE GENOMIC DNA]</scope>
    <source>
        <strain evidence="2 3">CSUR P1491</strain>
    </source>
</reference>
<dbReference type="Proteomes" id="UP000199251">
    <property type="component" value="Unassembled WGS sequence"/>
</dbReference>
<dbReference type="SUPFAM" id="SSF89796">
    <property type="entry name" value="CoA-transferase family III (CaiB/BaiF)"/>
    <property type="match status" value="2"/>
</dbReference>
<dbReference type="STRING" id="141349.BN1232_00263"/>
<dbReference type="AlphaFoldDB" id="A0A0E4GUT1"/>
<dbReference type="InterPro" id="IPR023606">
    <property type="entry name" value="CoA-Trfase_III_dom_1_sf"/>
</dbReference>
<dbReference type="InterPro" id="IPR003673">
    <property type="entry name" value="CoA-Trfase_fam_III"/>
</dbReference>
<evidence type="ECO:0000313" key="3">
    <source>
        <dbReference type="Proteomes" id="UP000199251"/>
    </source>
</evidence>
<dbReference type="EMBL" id="CTEE01000001">
    <property type="protein sequence ID" value="CQD02881.1"/>
    <property type="molecule type" value="Genomic_DNA"/>
</dbReference>
<dbReference type="InterPro" id="IPR044855">
    <property type="entry name" value="CoA-Trfase_III_dom3_sf"/>
</dbReference>
<dbReference type="InterPro" id="IPR050483">
    <property type="entry name" value="CoA-transferase_III_domain"/>
</dbReference>
<organism evidence="2 3">
    <name type="scientific">Mycobacterium lentiflavum</name>
    <dbReference type="NCBI Taxonomy" id="141349"/>
    <lineage>
        <taxon>Bacteria</taxon>
        <taxon>Bacillati</taxon>
        <taxon>Actinomycetota</taxon>
        <taxon>Actinomycetes</taxon>
        <taxon>Mycobacteriales</taxon>
        <taxon>Mycobacteriaceae</taxon>
        <taxon>Mycobacterium</taxon>
        <taxon>Mycobacterium simiae complex</taxon>
    </lineage>
</organism>
<accession>A0A0E4GUT1</accession>
<name>A0A0E4GUT1_MYCLN</name>
<dbReference type="Gene3D" id="3.30.1540.10">
    <property type="entry name" value="formyl-coa transferase, domain 3"/>
    <property type="match status" value="2"/>
</dbReference>
<dbReference type="GO" id="GO:0008410">
    <property type="term" value="F:CoA-transferase activity"/>
    <property type="evidence" value="ECO:0007669"/>
    <property type="project" value="TreeGrafter"/>
</dbReference>
<dbReference type="Pfam" id="PF02515">
    <property type="entry name" value="CoA_transf_3"/>
    <property type="match status" value="2"/>
</dbReference>
<dbReference type="PANTHER" id="PTHR48207:SF3">
    <property type="entry name" value="SUCCINATE--HYDROXYMETHYLGLUTARATE COA-TRANSFERASE"/>
    <property type="match status" value="1"/>
</dbReference>
<gene>
    <name evidence="2" type="ORF">BN1232_00263</name>
</gene>
<protein>
    <submittedName>
        <fullName evidence="2">Caib/baif family protein</fullName>
    </submittedName>
</protein>
<sequence length="782" mass="84933">MNPLRGVRVVEWATEIAGPYCTKMFADLGAEVIKIEAAAGDPFRHRGFGGRSGTEALFRFLNAGKRSVVGTLRPDLEDLIVSADVFVDSLGPGALDREALLRRAPHLVIVALSAYGMTGPYRDRPATEFTIQAESGTLALRGRPDQPPIQAGGRVFEWVLASYAAVGALSALRRAQLGGPGEIIDCSLLEACHLSAGGFADLYHELAGRPPLNVPARQVEIPSIEPTADGWVGFNTNTRQQFESFLAMIGRLDLLDDDPAWALATTRWERREEWNQIVREWTTGRSTDEIVALASDLRIPVSPVNNGRTVLNHPQFAARGVWGTYADGSFTHPLAPYRIDGRRPAPTDVAPSLGEMTKVLAHNRIATATDPVPELPLEGVRILDATAWWAGPSSTHVLAALGAEVIHLESTQRPDGARMVAAAFAHQSQWWERSGMYLATNTNKQGLTLDLSSSAGRGLLFELVERSDILVENFSPRVFDNFAITWEAVSERNPRIVMVRMPAFGLDGPWRNNVGFAQTMEQMTGMAWVTGHEYDQPRIPRGPCDPLAGMHSAFAMLTGLRQRDETGRGCFIEVSMVESALNAAAEQVVEFTAYGNLISRLGNRSRDAAPQGLYRCAGTERWLAISVATDEQWRLLKSALGEPDWADDPSLDTHEGRVRAHDVLDKHLEQWAGSRDSSTAAELLVGCGVPAADLADARIGSMHPQLAARGFFESLDHPIAGTHHVPAIPFKYRSVDKWYRSTAPTLGQHNAVILGDVLGLDAASIAALTEGGVIGTKPAGLD</sequence>
<dbReference type="RefSeq" id="WP_090598100.1">
    <property type="nucleotide sequence ID" value="NZ_CTEE01000001.1"/>
</dbReference>
<evidence type="ECO:0000256" key="1">
    <source>
        <dbReference type="ARBA" id="ARBA00022679"/>
    </source>
</evidence>
<dbReference type="PANTHER" id="PTHR48207">
    <property type="entry name" value="SUCCINATE--HYDROXYMETHYLGLUTARATE COA-TRANSFERASE"/>
    <property type="match status" value="1"/>
</dbReference>
<proteinExistence type="predicted"/>
<evidence type="ECO:0000313" key="2">
    <source>
        <dbReference type="EMBL" id="CQD02881.1"/>
    </source>
</evidence>
<dbReference type="OrthoDB" id="9797653at2"/>